<reference evidence="1 2" key="1">
    <citation type="submission" date="2019-06" db="EMBL/GenBank/DDBJ databases">
        <title>Echinicola alkalisoli sp. nov. isolated from saline soil.</title>
        <authorList>
            <person name="Sun J.-Q."/>
            <person name="Xu L."/>
        </authorList>
    </citation>
    <scope>NUCLEOTIDE SEQUENCE [LARGE SCALE GENOMIC DNA]</scope>
    <source>
        <strain evidence="1 2">LN3S3</strain>
    </source>
</reference>
<dbReference type="Proteomes" id="UP000316614">
    <property type="component" value="Chromosome"/>
</dbReference>
<dbReference type="AlphaFoldDB" id="A0A514CJR8"/>
<dbReference type="OrthoDB" id="838938at2"/>
<protein>
    <submittedName>
        <fullName evidence="1">Uncharacterized protein</fullName>
    </submittedName>
</protein>
<name>A0A514CJR8_9BACT</name>
<dbReference type="KEGG" id="echi:FKX85_13865"/>
<proteinExistence type="predicted"/>
<gene>
    <name evidence="1" type="ORF">FKX85_13865</name>
</gene>
<evidence type="ECO:0000313" key="1">
    <source>
        <dbReference type="EMBL" id="QDH80059.1"/>
    </source>
</evidence>
<evidence type="ECO:0000313" key="2">
    <source>
        <dbReference type="Proteomes" id="UP000316614"/>
    </source>
</evidence>
<organism evidence="1 2">
    <name type="scientific">Echinicola soli</name>
    <dbReference type="NCBI Taxonomy" id="2591634"/>
    <lineage>
        <taxon>Bacteria</taxon>
        <taxon>Pseudomonadati</taxon>
        <taxon>Bacteroidota</taxon>
        <taxon>Cytophagia</taxon>
        <taxon>Cytophagales</taxon>
        <taxon>Cyclobacteriaceae</taxon>
        <taxon>Echinicola</taxon>
    </lineage>
</organism>
<keyword evidence="2" id="KW-1185">Reference proteome</keyword>
<sequence>MLAKDFIQLLKLTPKMPVKVEYLPGLFIHDGFAIAKVTVKKDKAVQVHLTDNVASNNNVHTNDLLTPLIQSVGRAENVRDMEITVIYGNQEIERTELDINEVEVFQGIFTLKLYSLNNLDKAKARQERQQSEQFERKGKRFFFSAFRNFLFPQPLVLKWNLAKL</sequence>
<dbReference type="EMBL" id="CP041253">
    <property type="protein sequence ID" value="QDH80059.1"/>
    <property type="molecule type" value="Genomic_DNA"/>
</dbReference>
<accession>A0A514CJR8</accession>
<dbReference type="RefSeq" id="WP_141615296.1">
    <property type="nucleotide sequence ID" value="NZ_CP041253.1"/>
</dbReference>